<name>A0A074VZF8_AURM1</name>
<dbReference type="Proteomes" id="UP000030672">
    <property type="component" value="Unassembled WGS sequence"/>
</dbReference>
<feature type="compositionally biased region" description="Basic residues" evidence="1">
    <location>
        <begin position="209"/>
        <end position="221"/>
    </location>
</feature>
<dbReference type="HOGENOM" id="CLU_1250444_0_0_1"/>
<organism evidence="2 3">
    <name type="scientific">Aureobasidium melanogenum (strain CBS 110374)</name>
    <name type="common">Aureobasidium pullulans var. melanogenum</name>
    <dbReference type="NCBI Taxonomy" id="1043003"/>
    <lineage>
        <taxon>Eukaryota</taxon>
        <taxon>Fungi</taxon>
        <taxon>Dikarya</taxon>
        <taxon>Ascomycota</taxon>
        <taxon>Pezizomycotina</taxon>
        <taxon>Dothideomycetes</taxon>
        <taxon>Dothideomycetidae</taxon>
        <taxon>Dothideales</taxon>
        <taxon>Saccotheciaceae</taxon>
        <taxon>Aureobasidium</taxon>
    </lineage>
</organism>
<evidence type="ECO:0000313" key="3">
    <source>
        <dbReference type="Proteomes" id="UP000030672"/>
    </source>
</evidence>
<feature type="region of interest" description="Disordered" evidence="1">
    <location>
        <begin position="193"/>
        <end position="221"/>
    </location>
</feature>
<sequence length="221" mass="24608">MKHSQYETDYQNAKTAIDAGNMTDGLAACESLLTDPDLPRYYRIKTLILLASATKEWRQKESLRLRAEHTWTESRRLHPEGQNTTTDTVLAELRESLDELKTEQQKTMPPDYEDELSAVLAETEIEDLADIADGEIETLADEEYARDQRASDEPLISHTASAVVDVDTAEQEIPSSSPNSSFAPASSLKASQEILAHHVRDGQTAGSRMVHRIRGVGRRAS</sequence>
<feature type="compositionally biased region" description="Low complexity" evidence="1">
    <location>
        <begin position="174"/>
        <end position="187"/>
    </location>
</feature>
<gene>
    <name evidence="2" type="ORF">M437DRAFT_43518</name>
</gene>
<protein>
    <submittedName>
        <fullName evidence="2">Uncharacterized protein</fullName>
    </submittedName>
</protein>
<evidence type="ECO:0000256" key="1">
    <source>
        <dbReference type="SAM" id="MobiDB-lite"/>
    </source>
</evidence>
<dbReference type="GeneID" id="63914128"/>
<evidence type="ECO:0000313" key="2">
    <source>
        <dbReference type="EMBL" id="KEQ64664.1"/>
    </source>
</evidence>
<accession>A0A074VZF8</accession>
<keyword evidence="3" id="KW-1185">Reference proteome</keyword>
<dbReference type="EMBL" id="KL584828">
    <property type="protein sequence ID" value="KEQ64664.1"/>
    <property type="molecule type" value="Genomic_DNA"/>
</dbReference>
<feature type="region of interest" description="Disordered" evidence="1">
    <location>
        <begin position="169"/>
        <end position="188"/>
    </location>
</feature>
<reference evidence="2 3" key="1">
    <citation type="journal article" date="2014" name="BMC Genomics">
        <title>Genome sequencing of four Aureobasidium pullulans varieties: biotechnological potential, stress tolerance, and description of new species.</title>
        <authorList>
            <person name="Gostin Ar C."/>
            <person name="Ohm R.A."/>
            <person name="Kogej T."/>
            <person name="Sonjak S."/>
            <person name="Turk M."/>
            <person name="Zajc J."/>
            <person name="Zalar P."/>
            <person name="Grube M."/>
            <person name="Sun H."/>
            <person name="Han J."/>
            <person name="Sharma A."/>
            <person name="Chiniquy J."/>
            <person name="Ngan C.Y."/>
            <person name="Lipzen A."/>
            <person name="Barry K."/>
            <person name="Grigoriev I.V."/>
            <person name="Gunde-Cimerman N."/>
        </authorList>
    </citation>
    <scope>NUCLEOTIDE SEQUENCE [LARGE SCALE GENOMIC DNA]</scope>
    <source>
        <strain evidence="2 3">CBS 110374</strain>
    </source>
</reference>
<dbReference type="RefSeq" id="XP_040881687.1">
    <property type="nucleotide sequence ID" value="XM_041020755.1"/>
</dbReference>
<proteinExistence type="predicted"/>
<dbReference type="AlphaFoldDB" id="A0A074VZF8"/>